<dbReference type="Proteomes" id="UP000070700">
    <property type="component" value="Unassembled WGS sequence"/>
</dbReference>
<dbReference type="GeneID" id="28823353"/>
<proteinExistence type="predicted"/>
<gene>
    <name evidence="1" type="ORF">LY89DRAFT_676824</name>
</gene>
<reference evidence="1 2" key="1">
    <citation type="submission" date="2015-10" db="EMBL/GenBank/DDBJ databases">
        <title>Full genome of DAOMC 229536 Phialocephala scopiformis, a fungal endophyte of spruce producing the potent anti-insectan compound rugulosin.</title>
        <authorList>
            <consortium name="DOE Joint Genome Institute"/>
            <person name="Walker A.K."/>
            <person name="Frasz S.L."/>
            <person name="Seifert K.A."/>
            <person name="Miller J.D."/>
            <person name="Mondo S.J."/>
            <person name="Labutti K."/>
            <person name="Lipzen A."/>
            <person name="Dockter R."/>
            <person name="Kennedy M."/>
            <person name="Grigoriev I.V."/>
            <person name="Spatafora J.W."/>
        </authorList>
    </citation>
    <scope>NUCLEOTIDE SEQUENCE [LARGE SCALE GENOMIC DNA]</scope>
    <source>
        <strain evidence="1 2">CBS 120377</strain>
    </source>
</reference>
<dbReference type="AlphaFoldDB" id="A0A132B955"/>
<organism evidence="1 2">
    <name type="scientific">Mollisia scopiformis</name>
    <name type="common">Conifer needle endophyte fungus</name>
    <name type="synonym">Phialocephala scopiformis</name>
    <dbReference type="NCBI Taxonomy" id="149040"/>
    <lineage>
        <taxon>Eukaryota</taxon>
        <taxon>Fungi</taxon>
        <taxon>Dikarya</taxon>
        <taxon>Ascomycota</taxon>
        <taxon>Pezizomycotina</taxon>
        <taxon>Leotiomycetes</taxon>
        <taxon>Helotiales</taxon>
        <taxon>Mollisiaceae</taxon>
        <taxon>Mollisia</taxon>
    </lineage>
</organism>
<protein>
    <submittedName>
        <fullName evidence="1">Uncharacterized protein</fullName>
    </submittedName>
</protein>
<dbReference type="EMBL" id="KQ947435">
    <property type="protein sequence ID" value="KUJ08404.1"/>
    <property type="molecule type" value="Genomic_DNA"/>
</dbReference>
<evidence type="ECO:0000313" key="1">
    <source>
        <dbReference type="EMBL" id="KUJ08404.1"/>
    </source>
</evidence>
<accession>A0A132B955</accession>
<keyword evidence="2" id="KW-1185">Reference proteome</keyword>
<evidence type="ECO:0000313" key="2">
    <source>
        <dbReference type="Proteomes" id="UP000070700"/>
    </source>
</evidence>
<sequence>MASGAMSTASTKFNWADDAIEEAELAARASCPMTPPSSCEPSPALRPAAKVVAPATVVSVETASNENQQIETLVTEQGEVPATKKKIDPRYDVRVIDNICVPSSAEVDEKQAFAKVVACLVSSITPSPPVVSSDMVSIRRPAAQDPVAPSGLNPTAPAFQYPQPAIRAQPQKPFQPNSPEELAYWLTLHPRYGMPHQPHIETKPPMFVKI</sequence>
<dbReference type="KEGG" id="psco:LY89DRAFT_676824"/>
<dbReference type="InParanoid" id="A0A132B955"/>
<dbReference type="RefSeq" id="XP_018062759.1">
    <property type="nucleotide sequence ID" value="XM_018213627.1"/>
</dbReference>
<name>A0A132B955_MOLSC</name>